<sequence length="135" mass="14612">MKKVIIITLVVIVITLVGGGVFTLSKLRERKAAMVELQNTSSVKSLWGAMIAGKDIKQISDIPGYQNLRFSSSHGEEDWLFSPNGFGILEDGRKVLFLSPRAVNGNLVAAGHRGSAFVVSVEDAKKSLDLSQVKL</sequence>
<evidence type="ECO:0000313" key="2">
    <source>
        <dbReference type="EMBL" id="MBK1791408.1"/>
    </source>
</evidence>
<dbReference type="AlphaFoldDB" id="A0A8J7MEW9"/>
<name>A0A8J7MEW9_9BACT</name>
<keyword evidence="1" id="KW-0472">Membrane</keyword>
<dbReference type="Proteomes" id="UP000624703">
    <property type="component" value="Unassembled WGS sequence"/>
</dbReference>
<evidence type="ECO:0000256" key="1">
    <source>
        <dbReference type="SAM" id="Phobius"/>
    </source>
</evidence>
<accession>A0A8J7MEW9</accession>
<organism evidence="2 3">
    <name type="scientific">Persicirhabdus sediminis</name>
    <dbReference type="NCBI Taxonomy" id="454144"/>
    <lineage>
        <taxon>Bacteria</taxon>
        <taxon>Pseudomonadati</taxon>
        <taxon>Verrucomicrobiota</taxon>
        <taxon>Verrucomicrobiia</taxon>
        <taxon>Verrucomicrobiales</taxon>
        <taxon>Verrucomicrobiaceae</taxon>
        <taxon>Persicirhabdus</taxon>
    </lineage>
</organism>
<protein>
    <submittedName>
        <fullName evidence="2">Uncharacterized protein</fullName>
    </submittedName>
</protein>
<proteinExistence type="predicted"/>
<keyword evidence="3" id="KW-1185">Reference proteome</keyword>
<dbReference type="RefSeq" id="WP_200311414.1">
    <property type="nucleotide sequence ID" value="NZ_JAENIM010000039.1"/>
</dbReference>
<gene>
    <name evidence="2" type="ORF">JIN82_09620</name>
</gene>
<comment type="caution">
    <text evidence="2">The sequence shown here is derived from an EMBL/GenBank/DDBJ whole genome shotgun (WGS) entry which is preliminary data.</text>
</comment>
<dbReference type="EMBL" id="JAENIM010000039">
    <property type="protein sequence ID" value="MBK1791408.1"/>
    <property type="molecule type" value="Genomic_DNA"/>
</dbReference>
<keyword evidence="1" id="KW-1133">Transmembrane helix</keyword>
<evidence type="ECO:0000313" key="3">
    <source>
        <dbReference type="Proteomes" id="UP000624703"/>
    </source>
</evidence>
<feature type="transmembrane region" description="Helical" evidence="1">
    <location>
        <begin position="6"/>
        <end position="24"/>
    </location>
</feature>
<keyword evidence="1" id="KW-0812">Transmembrane</keyword>
<reference evidence="2" key="1">
    <citation type="submission" date="2021-01" db="EMBL/GenBank/DDBJ databases">
        <title>Modified the classification status of verrucomicrobia.</title>
        <authorList>
            <person name="Feng X."/>
        </authorList>
    </citation>
    <scope>NUCLEOTIDE SEQUENCE</scope>
    <source>
        <strain evidence="2">_KCTC 22039</strain>
    </source>
</reference>